<dbReference type="PANTHER" id="PTHR19343:SF13">
    <property type="entry name" value="T CELL RECEPTOR ALPHA VARIABLE 21"/>
    <property type="match status" value="1"/>
</dbReference>
<evidence type="ECO:0000313" key="8">
    <source>
        <dbReference type="EMBL" id="NXR73631.1"/>
    </source>
</evidence>
<evidence type="ECO:0000259" key="7">
    <source>
        <dbReference type="PROSITE" id="PS50835"/>
    </source>
</evidence>
<keyword evidence="1" id="KW-0732">Signal</keyword>
<dbReference type="Gene3D" id="2.60.40.10">
    <property type="entry name" value="Immunoglobulins"/>
    <property type="match status" value="1"/>
</dbReference>
<dbReference type="InterPro" id="IPR013783">
    <property type="entry name" value="Ig-like_fold"/>
</dbReference>
<keyword evidence="5" id="KW-0393">Immunoglobulin domain</keyword>
<dbReference type="EMBL" id="VWYP01007675">
    <property type="protein sequence ID" value="NXR73631.1"/>
    <property type="molecule type" value="Genomic_DNA"/>
</dbReference>
<dbReference type="InterPro" id="IPR036179">
    <property type="entry name" value="Ig-like_dom_sf"/>
</dbReference>
<accession>A0A7L2NMX2</accession>
<organism evidence="8 9">
    <name type="scientific">Pycnonotus jocosus</name>
    <name type="common">Red-whiskered bulbul</name>
    <name type="synonym">Lanius jocosus</name>
    <dbReference type="NCBI Taxonomy" id="182897"/>
    <lineage>
        <taxon>Eukaryota</taxon>
        <taxon>Metazoa</taxon>
        <taxon>Chordata</taxon>
        <taxon>Craniata</taxon>
        <taxon>Vertebrata</taxon>
        <taxon>Euteleostomi</taxon>
        <taxon>Archelosauria</taxon>
        <taxon>Archosauria</taxon>
        <taxon>Dinosauria</taxon>
        <taxon>Saurischia</taxon>
        <taxon>Theropoda</taxon>
        <taxon>Coelurosauria</taxon>
        <taxon>Aves</taxon>
        <taxon>Neognathae</taxon>
        <taxon>Neoaves</taxon>
        <taxon>Telluraves</taxon>
        <taxon>Australaves</taxon>
        <taxon>Passeriformes</taxon>
        <taxon>Sylvioidea</taxon>
        <taxon>Pycnonotidae</taxon>
        <taxon>Pycnonotus</taxon>
    </lineage>
</organism>
<dbReference type="InterPro" id="IPR007110">
    <property type="entry name" value="Ig-like_dom"/>
</dbReference>
<dbReference type="PANTHER" id="PTHR19343">
    <property type="entry name" value="T CELL RECEPTOR ALPHA VARIABLE 1-2"/>
    <property type="match status" value="1"/>
</dbReference>
<evidence type="ECO:0000256" key="4">
    <source>
        <dbReference type="ARBA" id="ARBA00023170"/>
    </source>
</evidence>
<dbReference type="GO" id="GO:0002250">
    <property type="term" value="P:adaptive immune response"/>
    <property type="evidence" value="ECO:0007669"/>
    <property type="project" value="UniProtKB-KW"/>
</dbReference>
<dbReference type="InterPro" id="IPR013106">
    <property type="entry name" value="Ig_V-set"/>
</dbReference>
<evidence type="ECO:0000256" key="2">
    <source>
        <dbReference type="ARBA" id="ARBA00022859"/>
    </source>
</evidence>
<dbReference type="InterPro" id="IPR051006">
    <property type="entry name" value="TCR_variable_domain"/>
</dbReference>
<dbReference type="PROSITE" id="PS50835">
    <property type="entry name" value="IG_LIKE"/>
    <property type="match status" value="1"/>
</dbReference>
<dbReference type="GO" id="GO:0042605">
    <property type="term" value="F:peptide antigen binding"/>
    <property type="evidence" value="ECO:0007669"/>
    <property type="project" value="TreeGrafter"/>
</dbReference>
<reference evidence="8 9" key="1">
    <citation type="submission" date="2019-09" db="EMBL/GenBank/DDBJ databases">
        <title>Bird 10,000 Genomes (B10K) Project - Family phase.</title>
        <authorList>
            <person name="Zhang G."/>
        </authorList>
    </citation>
    <scope>NUCLEOTIDE SEQUENCE [LARGE SCALE GENOMIC DNA]</scope>
    <source>
        <strain evidence="8">B10K-DU-002-42</strain>
        <tissue evidence="8">Muscle</tissue>
    </source>
</reference>
<feature type="non-terminal residue" evidence="8">
    <location>
        <position position="1"/>
    </location>
</feature>
<evidence type="ECO:0000256" key="1">
    <source>
        <dbReference type="ARBA" id="ARBA00022729"/>
    </source>
</evidence>
<dbReference type="AlphaFoldDB" id="A0A7L2NMX2"/>
<keyword evidence="9" id="KW-1185">Reference proteome</keyword>
<keyword evidence="2" id="KW-0391">Immunity</keyword>
<sequence length="86" mass="9995">FLLSAAVTGQMTLEQQPRKVTVQEGNEVTFECSMKGDDMSRYFMYWYRQGPRGALEWICRGSHTYGEGFKDHFRASLDESKNKFTL</sequence>
<protein>
    <submittedName>
        <fullName evidence="8">HVM40 protein</fullName>
    </submittedName>
</protein>
<dbReference type="SUPFAM" id="SSF48726">
    <property type="entry name" value="Immunoglobulin"/>
    <property type="match status" value="1"/>
</dbReference>
<comment type="caution">
    <text evidence="8">The sequence shown here is derived from an EMBL/GenBank/DDBJ whole genome shotgun (WGS) entry which is preliminary data.</text>
</comment>
<name>A0A7L2NMX2_PYCJO</name>
<evidence type="ECO:0000256" key="3">
    <source>
        <dbReference type="ARBA" id="ARBA00023130"/>
    </source>
</evidence>
<keyword evidence="4" id="KW-0675">Receptor</keyword>
<evidence type="ECO:0000313" key="9">
    <source>
        <dbReference type="Proteomes" id="UP000535705"/>
    </source>
</evidence>
<gene>
    <name evidence="8" type="primary">Hvm40</name>
    <name evidence="8" type="ORF">PYCJOC_R15304</name>
</gene>
<dbReference type="GO" id="GO:0042101">
    <property type="term" value="C:T cell receptor complex"/>
    <property type="evidence" value="ECO:0007669"/>
    <property type="project" value="UniProtKB-KW"/>
</dbReference>
<proteinExistence type="predicted"/>
<dbReference type="Proteomes" id="UP000535705">
    <property type="component" value="Unassembled WGS sequence"/>
</dbReference>
<feature type="non-terminal residue" evidence="8">
    <location>
        <position position="86"/>
    </location>
</feature>
<keyword evidence="3" id="KW-1064">Adaptive immunity</keyword>
<feature type="domain" description="Ig-like" evidence="7">
    <location>
        <begin position="11"/>
        <end position="86"/>
    </location>
</feature>
<keyword evidence="6" id="KW-1279">T cell receptor</keyword>
<dbReference type="Pfam" id="PF07686">
    <property type="entry name" value="V-set"/>
    <property type="match status" value="1"/>
</dbReference>
<evidence type="ECO:0000256" key="6">
    <source>
        <dbReference type="ARBA" id="ARBA00043266"/>
    </source>
</evidence>
<evidence type="ECO:0000256" key="5">
    <source>
        <dbReference type="ARBA" id="ARBA00023319"/>
    </source>
</evidence>
<dbReference type="OrthoDB" id="9945861at2759"/>